<comment type="caution">
    <text evidence="2">The sequence shown here is derived from an EMBL/GenBank/DDBJ whole genome shotgun (WGS) entry which is preliminary data.</text>
</comment>
<dbReference type="AlphaFoldDB" id="A0A9X4MM91"/>
<sequence>MESPNCGVGSDRSAKIAVALCVLLLAAAMFLSFRNQRLFDDIARLQRENLDRAGVVGWVRMDPETKQLCFVRR</sequence>
<dbReference type="Proteomes" id="UP001154240">
    <property type="component" value="Unassembled WGS sequence"/>
</dbReference>
<dbReference type="EMBL" id="JAPHEH010000001">
    <property type="protein sequence ID" value="MDG4475412.1"/>
    <property type="molecule type" value="Genomic_DNA"/>
</dbReference>
<dbReference type="RefSeq" id="WP_307632384.1">
    <property type="nucleotide sequence ID" value="NZ_JAPHEH010000001.1"/>
</dbReference>
<keyword evidence="1" id="KW-1133">Transmembrane helix</keyword>
<keyword evidence="1" id="KW-0472">Membrane</keyword>
<name>A0A9X4MM91_9BACT</name>
<keyword evidence="3" id="KW-1185">Reference proteome</keyword>
<evidence type="ECO:0000256" key="1">
    <source>
        <dbReference type="SAM" id="Phobius"/>
    </source>
</evidence>
<organism evidence="2 3">
    <name type="scientific">Thiovibrio frasassiensis</name>
    <dbReference type="NCBI Taxonomy" id="2984131"/>
    <lineage>
        <taxon>Bacteria</taxon>
        <taxon>Pseudomonadati</taxon>
        <taxon>Thermodesulfobacteriota</taxon>
        <taxon>Desulfobulbia</taxon>
        <taxon>Desulfobulbales</taxon>
        <taxon>Thiovibrionaceae</taxon>
        <taxon>Thiovibrio</taxon>
    </lineage>
</organism>
<feature type="transmembrane region" description="Helical" evidence="1">
    <location>
        <begin position="12"/>
        <end position="33"/>
    </location>
</feature>
<protein>
    <submittedName>
        <fullName evidence="2">Uncharacterized protein</fullName>
    </submittedName>
</protein>
<evidence type="ECO:0000313" key="2">
    <source>
        <dbReference type="EMBL" id="MDG4475412.1"/>
    </source>
</evidence>
<reference evidence="2" key="1">
    <citation type="journal article" date="2022" name="bioRxiv">
        <title>Thiovibrio frasassiensisgen. nov., sp. nov., an autotrophic, elemental sulfur disproportionating bacterium isolated from sulfidic karst sediment, and proposal of Thiovibrionaceae fam. nov.</title>
        <authorList>
            <person name="Aronson H."/>
            <person name="Thomas C."/>
            <person name="Bhattacharyya M."/>
            <person name="Eckstein S."/>
            <person name="Jensen S."/>
            <person name="Barco R."/>
            <person name="Macalady J."/>
            <person name="Amend J."/>
        </authorList>
    </citation>
    <scope>NUCLEOTIDE SEQUENCE</scope>
    <source>
        <strain evidence="2">RS19-109</strain>
    </source>
</reference>
<proteinExistence type="predicted"/>
<reference evidence="2" key="2">
    <citation type="submission" date="2022-10" db="EMBL/GenBank/DDBJ databases">
        <authorList>
            <person name="Aronson H.S."/>
        </authorList>
    </citation>
    <scope>NUCLEOTIDE SEQUENCE</scope>
    <source>
        <strain evidence="2">RS19-109</strain>
    </source>
</reference>
<keyword evidence="1" id="KW-0812">Transmembrane</keyword>
<gene>
    <name evidence="2" type="ORF">OLX77_04470</name>
</gene>
<evidence type="ECO:0000313" key="3">
    <source>
        <dbReference type="Proteomes" id="UP001154240"/>
    </source>
</evidence>
<accession>A0A9X4MM91</accession>